<evidence type="ECO:0000313" key="1">
    <source>
        <dbReference type="EMBL" id="CAF4956251.1"/>
    </source>
</evidence>
<dbReference type="EMBL" id="CAJOBI010189439">
    <property type="protein sequence ID" value="CAF4956251.1"/>
    <property type="molecule type" value="Genomic_DNA"/>
</dbReference>
<protein>
    <submittedName>
        <fullName evidence="1">Uncharacterized protein</fullName>
    </submittedName>
</protein>
<comment type="caution">
    <text evidence="1">The sequence shown here is derived from an EMBL/GenBank/DDBJ whole genome shotgun (WGS) entry which is preliminary data.</text>
</comment>
<dbReference type="AlphaFoldDB" id="A0A8S3D0Y8"/>
<proteinExistence type="predicted"/>
<evidence type="ECO:0000313" key="2">
    <source>
        <dbReference type="Proteomes" id="UP000676336"/>
    </source>
</evidence>
<accession>A0A8S3D0Y8</accession>
<sequence length="43" mass="5302">MRYLRQANVKFRKSFKTFSEGGNFSREEIEIYRKKLEKTMLQI</sequence>
<dbReference type="Proteomes" id="UP000676336">
    <property type="component" value="Unassembled WGS sequence"/>
</dbReference>
<feature type="non-terminal residue" evidence="1">
    <location>
        <position position="1"/>
    </location>
</feature>
<feature type="non-terminal residue" evidence="1">
    <location>
        <position position="43"/>
    </location>
</feature>
<gene>
    <name evidence="1" type="ORF">SMN809_LOCUS54381</name>
</gene>
<organism evidence="1 2">
    <name type="scientific">Rotaria magnacalcarata</name>
    <dbReference type="NCBI Taxonomy" id="392030"/>
    <lineage>
        <taxon>Eukaryota</taxon>
        <taxon>Metazoa</taxon>
        <taxon>Spiralia</taxon>
        <taxon>Gnathifera</taxon>
        <taxon>Rotifera</taxon>
        <taxon>Eurotatoria</taxon>
        <taxon>Bdelloidea</taxon>
        <taxon>Philodinida</taxon>
        <taxon>Philodinidae</taxon>
        <taxon>Rotaria</taxon>
    </lineage>
</organism>
<reference evidence="1" key="1">
    <citation type="submission" date="2021-02" db="EMBL/GenBank/DDBJ databases">
        <authorList>
            <person name="Nowell W R."/>
        </authorList>
    </citation>
    <scope>NUCLEOTIDE SEQUENCE</scope>
</reference>
<name>A0A8S3D0Y8_9BILA</name>